<gene>
    <name evidence="1" type="ORF">GDO81_003089</name>
</gene>
<dbReference type="EMBL" id="WNYA01000010">
    <property type="protein sequence ID" value="KAG8552819.1"/>
    <property type="molecule type" value="Genomic_DNA"/>
</dbReference>
<dbReference type="Proteomes" id="UP000824782">
    <property type="component" value="Unassembled WGS sequence"/>
</dbReference>
<evidence type="ECO:0000313" key="2">
    <source>
        <dbReference type="Proteomes" id="UP000824782"/>
    </source>
</evidence>
<accession>A0AAV6ZU25</accession>
<evidence type="ECO:0000313" key="1">
    <source>
        <dbReference type="EMBL" id="KAG8552819.1"/>
    </source>
</evidence>
<sequence length="82" mass="9003">MAEVLEVALQSQSSPCRTLGTRGLDSWPPPFLCRISLCHDGSCLLPGIGVWSSAVTMRPNPEVRPKLSYVLHVPFPRSDSRV</sequence>
<organism evidence="1 2">
    <name type="scientific">Engystomops pustulosus</name>
    <name type="common">Tungara frog</name>
    <name type="synonym">Physalaemus pustulosus</name>
    <dbReference type="NCBI Taxonomy" id="76066"/>
    <lineage>
        <taxon>Eukaryota</taxon>
        <taxon>Metazoa</taxon>
        <taxon>Chordata</taxon>
        <taxon>Craniata</taxon>
        <taxon>Vertebrata</taxon>
        <taxon>Euteleostomi</taxon>
        <taxon>Amphibia</taxon>
        <taxon>Batrachia</taxon>
        <taxon>Anura</taxon>
        <taxon>Neobatrachia</taxon>
        <taxon>Hyloidea</taxon>
        <taxon>Leptodactylidae</taxon>
        <taxon>Leiuperinae</taxon>
        <taxon>Engystomops</taxon>
    </lineage>
</organism>
<dbReference type="AlphaFoldDB" id="A0AAV6ZU25"/>
<protein>
    <submittedName>
        <fullName evidence="1">Uncharacterized protein</fullName>
    </submittedName>
</protein>
<name>A0AAV6ZU25_ENGPU</name>
<comment type="caution">
    <text evidence="1">The sequence shown here is derived from an EMBL/GenBank/DDBJ whole genome shotgun (WGS) entry which is preliminary data.</text>
</comment>
<reference evidence="1" key="1">
    <citation type="thesis" date="2020" institute="ProQuest LLC" country="789 East Eisenhower Parkway, Ann Arbor, MI, USA">
        <title>Comparative Genomics and Chromosome Evolution.</title>
        <authorList>
            <person name="Mudd A.B."/>
        </authorList>
    </citation>
    <scope>NUCLEOTIDE SEQUENCE</scope>
    <source>
        <strain evidence="1">237g6f4</strain>
        <tissue evidence="1">Blood</tissue>
    </source>
</reference>
<keyword evidence="2" id="KW-1185">Reference proteome</keyword>
<proteinExistence type="predicted"/>